<evidence type="ECO:0000256" key="6">
    <source>
        <dbReference type="PROSITE-ProRule" id="PRU10141"/>
    </source>
</evidence>
<keyword evidence="2" id="KW-0808">Transferase</keyword>
<reference evidence="9" key="1">
    <citation type="submission" date="2023-10" db="EMBL/GenBank/DDBJ databases">
        <authorList>
            <person name="Chen Y."/>
            <person name="Shah S."/>
            <person name="Dougan E. K."/>
            <person name="Thang M."/>
            <person name="Chan C."/>
        </authorList>
    </citation>
    <scope>NUCLEOTIDE SEQUENCE [LARGE SCALE GENOMIC DNA]</scope>
</reference>
<dbReference type="Pfam" id="PF00069">
    <property type="entry name" value="Pkinase"/>
    <property type="match status" value="1"/>
</dbReference>
<evidence type="ECO:0000256" key="3">
    <source>
        <dbReference type="ARBA" id="ARBA00022741"/>
    </source>
</evidence>
<keyword evidence="3 6" id="KW-0547">Nucleotide-binding</keyword>
<dbReference type="PROSITE" id="PS50011">
    <property type="entry name" value="PROTEIN_KINASE_DOM"/>
    <property type="match status" value="1"/>
</dbReference>
<protein>
    <recommendedName>
        <fullName evidence="8">Protein kinase domain-containing protein</fullName>
    </recommendedName>
</protein>
<evidence type="ECO:0000313" key="9">
    <source>
        <dbReference type="EMBL" id="CAK0869714.1"/>
    </source>
</evidence>
<keyword evidence="5 6" id="KW-0067">ATP-binding</keyword>
<keyword evidence="1" id="KW-0723">Serine/threonine-protein kinase</keyword>
<evidence type="ECO:0000259" key="8">
    <source>
        <dbReference type="PROSITE" id="PS50011"/>
    </source>
</evidence>
<evidence type="ECO:0000256" key="4">
    <source>
        <dbReference type="ARBA" id="ARBA00022777"/>
    </source>
</evidence>
<feature type="compositionally biased region" description="Polar residues" evidence="7">
    <location>
        <begin position="421"/>
        <end position="435"/>
    </location>
</feature>
<sequence>MLAVPANTHRSRRRSRSPSLCQISLTRDPVELPEPLSLEYENVGQDPLGEGAFAIVKLVRHRTTHEQFALKCIDKYQLNIRGMAAQMEQEVLIHQALDHPNILKLVRVVDAKDYLFMLLEFCGGGTLRDHLDDAPGRRLPEPEAAKHFEQVVRGTECMHRHQCIHRDLKLENVLFTSAGVVKICDFGWSTQVQMKRQQKTKCGTMAHWAPEQWDNGPQDPAEGARHRVVERRVIPTLGQRRRWLRQQWWTPLAQGDGPDLSKDVSQQLMTLSEKAGDTRNVARHKQMFEDMNGFTAIPERLSCKFRSFADAPASQYPATAALKWLDHRSRQPFVKFPRASSKRPQRSEAAGRRDLPLSEMRLAPTSPRAPGAQPWPQLLHPISNVQLRRQTFCPWKQKFTGNRLVEVVTMSGKDSRDGRWNISTQEGDAPTSQDLASVVDSERHWLWERPASQAEREELVGEGLIQVVSCIQGARQAQKHVAESLREWGRKAHKTAVPVPVHTAAAEDGAIGGRGAGEIQRAWSPAAAPKIDLGAPAIFSVESVILTPGGEAYIEDLQPLADVEEERRGPAAPPPPPSGVGGGGILSAVEDRGAPEPQRPAPLAAPEEAVEERARGAATPRGSGRRARAPAAPAAPESRQVAADAGLGIATGDELLDAPDVPGLAGRAPKILPSASRERQRLQREVATKMQLVEFKDRLAPGDGAGVEKIRRDVEAARQMGEAQGEANAARKGGA</sequence>
<organism evidence="9 10">
    <name type="scientific">Prorocentrum cordatum</name>
    <dbReference type="NCBI Taxonomy" id="2364126"/>
    <lineage>
        <taxon>Eukaryota</taxon>
        <taxon>Sar</taxon>
        <taxon>Alveolata</taxon>
        <taxon>Dinophyceae</taxon>
        <taxon>Prorocentrales</taxon>
        <taxon>Prorocentraceae</taxon>
        <taxon>Prorocentrum</taxon>
    </lineage>
</organism>
<dbReference type="InterPro" id="IPR030616">
    <property type="entry name" value="Aur-like"/>
</dbReference>
<dbReference type="InterPro" id="IPR011009">
    <property type="entry name" value="Kinase-like_dom_sf"/>
</dbReference>
<feature type="region of interest" description="Disordered" evidence="7">
    <location>
        <begin position="654"/>
        <end position="679"/>
    </location>
</feature>
<feature type="domain" description="Protein kinase" evidence="8">
    <location>
        <begin position="42"/>
        <end position="334"/>
    </location>
</feature>
<dbReference type="InterPro" id="IPR000719">
    <property type="entry name" value="Prot_kinase_dom"/>
</dbReference>
<dbReference type="InterPro" id="IPR017441">
    <property type="entry name" value="Protein_kinase_ATP_BS"/>
</dbReference>
<feature type="region of interest" description="Disordered" evidence="7">
    <location>
        <begin position="335"/>
        <end position="375"/>
    </location>
</feature>
<dbReference type="SMART" id="SM00220">
    <property type="entry name" value="S_TKc"/>
    <property type="match status" value="1"/>
</dbReference>
<dbReference type="PROSITE" id="PS00108">
    <property type="entry name" value="PROTEIN_KINASE_ST"/>
    <property type="match status" value="1"/>
</dbReference>
<gene>
    <name evidence="9" type="ORF">PCOR1329_LOCUS55974</name>
</gene>
<evidence type="ECO:0000256" key="5">
    <source>
        <dbReference type="ARBA" id="ARBA00022840"/>
    </source>
</evidence>
<feature type="region of interest" description="Disordered" evidence="7">
    <location>
        <begin position="414"/>
        <end position="435"/>
    </location>
</feature>
<dbReference type="SUPFAM" id="SSF56112">
    <property type="entry name" value="Protein kinase-like (PK-like)"/>
    <property type="match status" value="1"/>
</dbReference>
<dbReference type="Gene3D" id="1.10.510.10">
    <property type="entry name" value="Transferase(Phosphotransferase) domain 1"/>
    <property type="match status" value="1"/>
</dbReference>
<comment type="caution">
    <text evidence="9">The sequence shown here is derived from an EMBL/GenBank/DDBJ whole genome shotgun (WGS) entry which is preliminary data.</text>
</comment>
<dbReference type="PANTHER" id="PTHR24350">
    <property type="entry name" value="SERINE/THREONINE-PROTEIN KINASE IAL-RELATED"/>
    <property type="match status" value="1"/>
</dbReference>
<keyword evidence="4" id="KW-0418">Kinase</keyword>
<evidence type="ECO:0000256" key="1">
    <source>
        <dbReference type="ARBA" id="ARBA00022527"/>
    </source>
</evidence>
<proteinExistence type="predicted"/>
<dbReference type="PROSITE" id="PS00107">
    <property type="entry name" value="PROTEIN_KINASE_ATP"/>
    <property type="match status" value="1"/>
</dbReference>
<dbReference type="Proteomes" id="UP001189429">
    <property type="component" value="Unassembled WGS sequence"/>
</dbReference>
<feature type="binding site" evidence="6">
    <location>
        <position position="71"/>
    </location>
    <ligand>
        <name>ATP</name>
        <dbReference type="ChEBI" id="CHEBI:30616"/>
    </ligand>
</feature>
<keyword evidence="10" id="KW-1185">Reference proteome</keyword>
<name>A0ABN9VDU7_9DINO</name>
<evidence type="ECO:0000256" key="2">
    <source>
        <dbReference type="ARBA" id="ARBA00022679"/>
    </source>
</evidence>
<evidence type="ECO:0000256" key="7">
    <source>
        <dbReference type="SAM" id="MobiDB-lite"/>
    </source>
</evidence>
<feature type="compositionally biased region" description="Basic and acidic residues" evidence="7">
    <location>
        <begin position="345"/>
        <end position="356"/>
    </location>
</feature>
<accession>A0ABN9VDU7</accession>
<dbReference type="InterPro" id="IPR008271">
    <property type="entry name" value="Ser/Thr_kinase_AS"/>
</dbReference>
<feature type="region of interest" description="Disordered" evidence="7">
    <location>
        <begin position="564"/>
        <end position="642"/>
    </location>
</feature>
<dbReference type="EMBL" id="CAUYUJ010016875">
    <property type="protein sequence ID" value="CAK0869714.1"/>
    <property type="molecule type" value="Genomic_DNA"/>
</dbReference>
<evidence type="ECO:0000313" key="10">
    <source>
        <dbReference type="Proteomes" id="UP001189429"/>
    </source>
</evidence>